<sequence length="336" mass="35437">MTTSTSARVEPASAGSTPVLAARTRGLRKTYGNTVAVDRVDLDLPEGAVMGMLGPNGSGKTTTIRMLLGLVRPTEGEVELLGRPLPDGAAESLPHVGALVEGPGFHPFLSGRENLRRAAAFEPLLATGSVKQAVEDALERVGLAQAAHRRYRGYSLGMKQRLGLAAALLVPRKLIVLDEPTNGLDPAGTREVRKVVHDLHTAGSTVLVSSHLLSEIEAICTHVAVLHRGTVVAQGELAELLQADSSALQVTTSDVDSALNALRAARISARPAEDGVRVELIGTTAPAVFRTLVQADVEIQEATRTRTGLEDLFARLTEAGESDHLSTVDTIEQGAR</sequence>
<dbReference type="PROSITE" id="PS50893">
    <property type="entry name" value="ABC_TRANSPORTER_2"/>
    <property type="match status" value="1"/>
</dbReference>
<evidence type="ECO:0000313" key="7">
    <source>
        <dbReference type="EMBL" id="PRY46758.1"/>
    </source>
</evidence>
<dbReference type="InterPro" id="IPR003439">
    <property type="entry name" value="ABC_transporter-like_ATP-bd"/>
</dbReference>
<dbReference type="PANTHER" id="PTHR43335">
    <property type="entry name" value="ABC TRANSPORTER, ATP-BINDING PROTEIN"/>
    <property type="match status" value="1"/>
</dbReference>
<name>A0A2T0TML2_9PSEU</name>
<evidence type="ECO:0000256" key="5">
    <source>
        <dbReference type="SAM" id="MobiDB-lite"/>
    </source>
</evidence>
<dbReference type="InterPro" id="IPR017871">
    <property type="entry name" value="ABC_transporter-like_CS"/>
</dbReference>
<proteinExistence type="inferred from homology"/>
<evidence type="ECO:0000313" key="8">
    <source>
        <dbReference type="Proteomes" id="UP000239494"/>
    </source>
</evidence>
<dbReference type="EMBL" id="PVTF01000001">
    <property type="protein sequence ID" value="PRY46758.1"/>
    <property type="molecule type" value="Genomic_DNA"/>
</dbReference>
<feature type="region of interest" description="Disordered" evidence="5">
    <location>
        <begin position="1"/>
        <end position="21"/>
    </location>
</feature>
<dbReference type="AlphaFoldDB" id="A0A2T0TML2"/>
<keyword evidence="3" id="KW-0547">Nucleotide-binding</keyword>
<keyword evidence="8" id="KW-1185">Reference proteome</keyword>
<comment type="caution">
    <text evidence="7">The sequence shown here is derived from an EMBL/GenBank/DDBJ whole genome shotgun (WGS) entry which is preliminary data.</text>
</comment>
<reference evidence="7 8" key="1">
    <citation type="submission" date="2018-03" db="EMBL/GenBank/DDBJ databases">
        <title>Genomic Encyclopedia of Archaeal and Bacterial Type Strains, Phase II (KMG-II): from individual species to whole genera.</title>
        <authorList>
            <person name="Goeker M."/>
        </authorList>
    </citation>
    <scope>NUCLEOTIDE SEQUENCE [LARGE SCALE GENOMIC DNA]</scope>
    <source>
        <strain evidence="7 8">DSM 44720</strain>
    </source>
</reference>
<dbReference type="InterPro" id="IPR003593">
    <property type="entry name" value="AAA+_ATPase"/>
</dbReference>
<organism evidence="7 8">
    <name type="scientific">Umezawaea tangerina</name>
    <dbReference type="NCBI Taxonomy" id="84725"/>
    <lineage>
        <taxon>Bacteria</taxon>
        <taxon>Bacillati</taxon>
        <taxon>Actinomycetota</taxon>
        <taxon>Actinomycetes</taxon>
        <taxon>Pseudonocardiales</taxon>
        <taxon>Pseudonocardiaceae</taxon>
        <taxon>Umezawaea</taxon>
    </lineage>
</organism>
<evidence type="ECO:0000259" key="6">
    <source>
        <dbReference type="PROSITE" id="PS50893"/>
    </source>
</evidence>
<evidence type="ECO:0000256" key="3">
    <source>
        <dbReference type="ARBA" id="ARBA00022741"/>
    </source>
</evidence>
<dbReference type="PROSITE" id="PS00211">
    <property type="entry name" value="ABC_TRANSPORTER_1"/>
    <property type="match status" value="1"/>
</dbReference>
<dbReference type="OrthoDB" id="9804819at2"/>
<dbReference type="RefSeq" id="WP_106185721.1">
    <property type="nucleotide sequence ID" value="NZ_PVTF01000001.1"/>
</dbReference>
<dbReference type="Proteomes" id="UP000239494">
    <property type="component" value="Unassembled WGS sequence"/>
</dbReference>
<comment type="similarity">
    <text evidence="1">Belongs to the ABC transporter superfamily.</text>
</comment>
<dbReference type="GO" id="GO:0016887">
    <property type="term" value="F:ATP hydrolysis activity"/>
    <property type="evidence" value="ECO:0007669"/>
    <property type="project" value="InterPro"/>
</dbReference>
<feature type="domain" description="ABC transporter" evidence="6">
    <location>
        <begin position="22"/>
        <end position="253"/>
    </location>
</feature>
<dbReference type="GO" id="GO:0005524">
    <property type="term" value="F:ATP binding"/>
    <property type="evidence" value="ECO:0007669"/>
    <property type="project" value="UniProtKB-KW"/>
</dbReference>
<keyword evidence="2" id="KW-0813">Transport</keyword>
<dbReference type="InterPro" id="IPR027417">
    <property type="entry name" value="P-loop_NTPase"/>
</dbReference>
<dbReference type="SUPFAM" id="SSF52540">
    <property type="entry name" value="P-loop containing nucleoside triphosphate hydrolases"/>
    <property type="match status" value="1"/>
</dbReference>
<accession>A0A2T0TML2</accession>
<dbReference type="SMART" id="SM00382">
    <property type="entry name" value="AAA"/>
    <property type="match status" value="1"/>
</dbReference>
<dbReference type="PANTHER" id="PTHR43335:SF4">
    <property type="entry name" value="ABC TRANSPORTER, ATP-BINDING PROTEIN"/>
    <property type="match status" value="1"/>
</dbReference>
<evidence type="ECO:0000256" key="4">
    <source>
        <dbReference type="ARBA" id="ARBA00022840"/>
    </source>
</evidence>
<evidence type="ECO:0000256" key="2">
    <source>
        <dbReference type="ARBA" id="ARBA00022448"/>
    </source>
</evidence>
<evidence type="ECO:0000256" key="1">
    <source>
        <dbReference type="ARBA" id="ARBA00005417"/>
    </source>
</evidence>
<dbReference type="Pfam" id="PF00005">
    <property type="entry name" value="ABC_tran"/>
    <property type="match status" value="1"/>
</dbReference>
<keyword evidence="4 7" id="KW-0067">ATP-binding</keyword>
<gene>
    <name evidence="7" type="ORF">CLV43_1011039</name>
</gene>
<protein>
    <submittedName>
        <fullName evidence="7">ABC-2 type transport system ATP-binding protein</fullName>
    </submittedName>
</protein>
<dbReference type="Gene3D" id="3.40.50.300">
    <property type="entry name" value="P-loop containing nucleotide triphosphate hydrolases"/>
    <property type="match status" value="1"/>
</dbReference>